<evidence type="ECO:0000256" key="3">
    <source>
        <dbReference type="ARBA" id="ARBA00022989"/>
    </source>
</evidence>
<feature type="transmembrane region" description="Helical" evidence="6">
    <location>
        <begin position="46"/>
        <end position="67"/>
    </location>
</feature>
<dbReference type="RefSeq" id="WP_158039108.1">
    <property type="nucleotide sequence ID" value="NZ_JACCFV010000001.1"/>
</dbReference>
<keyword evidence="4 6" id="KW-0472">Membrane</keyword>
<name>A0A7J5C142_9MICO</name>
<evidence type="ECO:0000256" key="4">
    <source>
        <dbReference type="ARBA" id="ARBA00023136"/>
    </source>
</evidence>
<feature type="compositionally biased region" description="Polar residues" evidence="5">
    <location>
        <begin position="8"/>
        <end position="18"/>
    </location>
</feature>
<evidence type="ECO:0000313" key="8">
    <source>
        <dbReference type="Proteomes" id="UP000467240"/>
    </source>
</evidence>
<feature type="transmembrane region" description="Helical" evidence="6">
    <location>
        <begin position="117"/>
        <end position="143"/>
    </location>
</feature>
<keyword evidence="2 6" id="KW-0812">Transmembrane</keyword>
<dbReference type="Pfam" id="PF09685">
    <property type="entry name" value="MamF_MmsF"/>
    <property type="match status" value="1"/>
</dbReference>
<comment type="caution">
    <text evidence="7">The sequence shown here is derived from an EMBL/GenBank/DDBJ whole genome shotgun (WGS) entry which is preliminary data.</text>
</comment>
<dbReference type="AlphaFoldDB" id="A0A7J5C142"/>
<evidence type="ECO:0000256" key="1">
    <source>
        <dbReference type="ARBA" id="ARBA00004141"/>
    </source>
</evidence>
<organism evidence="7 8">
    <name type="scientific">Pseudoclavibacter chungangensis</name>
    <dbReference type="NCBI Taxonomy" id="587635"/>
    <lineage>
        <taxon>Bacteria</taxon>
        <taxon>Bacillati</taxon>
        <taxon>Actinomycetota</taxon>
        <taxon>Actinomycetes</taxon>
        <taxon>Micrococcales</taxon>
        <taxon>Microbacteriaceae</taxon>
        <taxon>Pseudoclavibacter</taxon>
    </lineage>
</organism>
<feature type="region of interest" description="Disordered" evidence="5">
    <location>
        <begin position="1"/>
        <end position="31"/>
    </location>
</feature>
<dbReference type="InterPro" id="IPR019109">
    <property type="entry name" value="MamF_MmsF"/>
</dbReference>
<dbReference type="OrthoDB" id="3747410at2"/>
<gene>
    <name evidence="7" type="ORF">F8O01_01565</name>
</gene>
<reference evidence="7 8" key="1">
    <citation type="submission" date="2019-09" db="EMBL/GenBank/DDBJ databases">
        <title>Phylogeny of genus Pseudoclavibacter and closely related genus.</title>
        <authorList>
            <person name="Li Y."/>
        </authorList>
    </citation>
    <scope>NUCLEOTIDE SEQUENCE [LARGE SCALE GENOMIC DNA]</scope>
    <source>
        <strain evidence="7 8">DSM 23821</strain>
    </source>
</reference>
<dbReference type="Proteomes" id="UP000467240">
    <property type="component" value="Unassembled WGS sequence"/>
</dbReference>
<comment type="subcellular location">
    <subcellularLocation>
        <location evidence="1">Membrane</location>
        <topology evidence="1">Multi-pass membrane protein</topology>
    </subcellularLocation>
</comment>
<sequence>MDDARATTPGSYVTSQGPGRSRTSEDGTTSHADAAPVTGALAWWSAFYLFIPVLGFLVWVLVVISTYREERKNPVEAVRVNVRNGLNWMLTYIAVQLVLFALVVALVAVGVESRDGGAWAGLAASAVLLGVASWGTLALITAIMGGQAADRGVGFRTVFAIPFVRSS</sequence>
<proteinExistence type="predicted"/>
<keyword evidence="8" id="KW-1185">Reference proteome</keyword>
<keyword evidence="3 6" id="KW-1133">Transmembrane helix</keyword>
<evidence type="ECO:0000256" key="2">
    <source>
        <dbReference type="ARBA" id="ARBA00022692"/>
    </source>
</evidence>
<evidence type="ECO:0000256" key="5">
    <source>
        <dbReference type="SAM" id="MobiDB-lite"/>
    </source>
</evidence>
<feature type="transmembrane region" description="Helical" evidence="6">
    <location>
        <begin position="88"/>
        <end position="111"/>
    </location>
</feature>
<evidence type="ECO:0000313" key="7">
    <source>
        <dbReference type="EMBL" id="KAB1662181.1"/>
    </source>
</evidence>
<accession>A0A7J5C142</accession>
<evidence type="ECO:0000256" key="6">
    <source>
        <dbReference type="SAM" id="Phobius"/>
    </source>
</evidence>
<evidence type="ECO:0008006" key="9">
    <source>
        <dbReference type="Google" id="ProtNLM"/>
    </source>
</evidence>
<protein>
    <recommendedName>
        <fullName evidence="9">DUF4870 domain-containing protein</fullName>
    </recommendedName>
</protein>
<dbReference type="EMBL" id="WBJZ01000002">
    <property type="protein sequence ID" value="KAB1662181.1"/>
    <property type="molecule type" value="Genomic_DNA"/>
</dbReference>